<gene>
    <name evidence="2" type="ORF">A4R43_30725</name>
</gene>
<name>A0A344LE19_9PSEU</name>
<dbReference type="EMBL" id="CP015163">
    <property type="protein sequence ID" value="AXB46293.1"/>
    <property type="molecule type" value="Genomic_DNA"/>
</dbReference>
<accession>A0A344LE19</accession>
<dbReference type="RefSeq" id="WP_113695347.1">
    <property type="nucleotide sequence ID" value="NZ_CP015163.1"/>
</dbReference>
<reference evidence="2 3" key="1">
    <citation type="submission" date="2016-04" db="EMBL/GenBank/DDBJ databases">
        <title>Complete genome sequence and analysis of deep-sea sediment isolate, Amycolatopsis sp. WP1.</title>
        <authorList>
            <person name="Wang H."/>
            <person name="Chen S."/>
            <person name="Wu Q."/>
        </authorList>
    </citation>
    <scope>NUCLEOTIDE SEQUENCE [LARGE SCALE GENOMIC DNA]</scope>
    <source>
        <strain evidence="2 3">WP1</strain>
    </source>
</reference>
<dbReference type="Proteomes" id="UP000250434">
    <property type="component" value="Chromosome"/>
</dbReference>
<evidence type="ECO:0000313" key="2">
    <source>
        <dbReference type="EMBL" id="AXB46293.1"/>
    </source>
</evidence>
<sequence>MPVPTPGGFVFDRHGGSLTTDKTSTNDDADARREQWSNGAGAAAQEAAAWTTFGNELAELGSKLQACPAFGPLSGLTNLPEVEPGVFGYGTEVPRHGVNGEEMIGHLTALMRDSRAIGAAYEAAGHRLAAAVTEPAA</sequence>
<protein>
    <submittedName>
        <fullName evidence="2">Uncharacterized protein</fullName>
    </submittedName>
</protein>
<evidence type="ECO:0000256" key="1">
    <source>
        <dbReference type="SAM" id="MobiDB-lite"/>
    </source>
</evidence>
<evidence type="ECO:0000313" key="3">
    <source>
        <dbReference type="Proteomes" id="UP000250434"/>
    </source>
</evidence>
<proteinExistence type="predicted"/>
<organism evidence="2 3">
    <name type="scientific">Amycolatopsis albispora</name>
    <dbReference type="NCBI Taxonomy" id="1804986"/>
    <lineage>
        <taxon>Bacteria</taxon>
        <taxon>Bacillati</taxon>
        <taxon>Actinomycetota</taxon>
        <taxon>Actinomycetes</taxon>
        <taxon>Pseudonocardiales</taxon>
        <taxon>Pseudonocardiaceae</taxon>
        <taxon>Amycolatopsis</taxon>
    </lineage>
</organism>
<dbReference type="AlphaFoldDB" id="A0A344LE19"/>
<feature type="region of interest" description="Disordered" evidence="1">
    <location>
        <begin position="1"/>
        <end position="30"/>
    </location>
</feature>
<dbReference type="OrthoDB" id="9855754at2"/>
<keyword evidence="3" id="KW-1185">Reference proteome</keyword>
<dbReference type="KEGG" id="aab:A4R43_30725"/>